<dbReference type="RefSeq" id="WP_037287287.1">
    <property type="nucleotide sequence ID" value="NZ_JEOB01000002.1"/>
</dbReference>
<keyword evidence="2" id="KW-1185">Reference proteome</keyword>
<protein>
    <submittedName>
        <fullName evidence="1">Uncharacterized protein</fullName>
    </submittedName>
</protein>
<evidence type="ECO:0000313" key="2">
    <source>
        <dbReference type="Proteomes" id="UP000021369"/>
    </source>
</evidence>
<sequence>MILKNENYMISMTRSFWLEMNIPLETVKQEYWKYLLHESIHYDNLHDAIKYLRDIILKIQDDLIEWEKSKNAKNVIIDLYTIFDKCFRFYINQKKDRIEFGNININPGETYELNRNISLNVISAVNLWLDNILLFQNNDTNYITPSDPPKINNELFVDLYIYGLVSRNLSLLSLSNNKNIGLTFQGLKVDVMADSVEPIELIRYIPVTYFNTQITGNQSIFEVSKKDLKNADSSDFGVGFKETYGIEFIYSLRLFSTIMKYDLNNGKRSLIALSKTDFLKMIVEYSKGKMDSNSFYDTFVLDYNRINRNIRTKDTCIWKMGVNKFRHEIRPFICLNDNTIFTSYCALDQAIQLWLSYFSNGGMVYTNGNDGLTEGIEKRNIELSDKLINIIIDKLKAHYEKGFLQTEVEYKKIFGEMEINYGDYDVVYYVDETKELFLIESKFFSDSLTTSGYINDYEKLFEENGYYNHCRKRCDLVLKHPEKMKKYLGVEGNIKVHFLFISSKPLQIEFTDQDGIVSFPCISIFDKYLEGNLISEDGKRIIRPTITI</sequence>
<accession>A0A011W0E6</accession>
<dbReference type="Proteomes" id="UP000021369">
    <property type="component" value="Unassembled WGS sequence"/>
</dbReference>
<proteinExistence type="predicted"/>
<gene>
    <name evidence="1" type="ORF">RASY3_09460</name>
</gene>
<name>A0A011W0E6_RUMAL</name>
<dbReference type="PATRIC" id="fig|1341156.4.peg.1190"/>
<dbReference type="AlphaFoldDB" id="A0A011W0E6"/>
<organism evidence="1 2">
    <name type="scientific">Ruminococcus albus SY3</name>
    <dbReference type="NCBI Taxonomy" id="1341156"/>
    <lineage>
        <taxon>Bacteria</taxon>
        <taxon>Bacillati</taxon>
        <taxon>Bacillota</taxon>
        <taxon>Clostridia</taxon>
        <taxon>Eubacteriales</taxon>
        <taxon>Oscillospiraceae</taxon>
        <taxon>Ruminococcus</taxon>
    </lineage>
</organism>
<reference evidence="1 2" key="1">
    <citation type="submission" date="2013-06" db="EMBL/GenBank/DDBJ databases">
        <title>Rumen cellulosomics: divergent fiber-degrading strategies revealed by comparative genome-wide analysis of six Ruminococcal strains.</title>
        <authorList>
            <person name="Dassa B."/>
            <person name="Borovok I."/>
            <person name="Lamed R."/>
            <person name="Flint H."/>
            <person name="Yeoman C.J."/>
            <person name="White B."/>
            <person name="Bayer E.A."/>
        </authorList>
    </citation>
    <scope>NUCLEOTIDE SEQUENCE [LARGE SCALE GENOMIC DNA]</scope>
    <source>
        <strain evidence="1 2">SY3</strain>
    </source>
</reference>
<dbReference type="EMBL" id="JEOB01000002">
    <property type="protein sequence ID" value="EXM40293.1"/>
    <property type="molecule type" value="Genomic_DNA"/>
</dbReference>
<dbReference type="OrthoDB" id="1863241at2"/>
<comment type="caution">
    <text evidence="1">The sequence shown here is derived from an EMBL/GenBank/DDBJ whole genome shotgun (WGS) entry which is preliminary data.</text>
</comment>
<evidence type="ECO:0000313" key="1">
    <source>
        <dbReference type="EMBL" id="EXM40293.1"/>
    </source>
</evidence>